<feature type="domain" description="ABC3 transporter permease C-terminal" evidence="8">
    <location>
        <begin position="303"/>
        <end position="426"/>
    </location>
</feature>
<evidence type="ECO:0000256" key="4">
    <source>
        <dbReference type="ARBA" id="ARBA00022989"/>
    </source>
</evidence>
<evidence type="ECO:0000259" key="9">
    <source>
        <dbReference type="Pfam" id="PF12704"/>
    </source>
</evidence>
<feature type="transmembrane region" description="Helical" evidence="7">
    <location>
        <begin position="394"/>
        <end position="416"/>
    </location>
</feature>
<keyword evidence="11" id="KW-1185">Reference proteome</keyword>
<organism evidence="10 11">
    <name type="scientific">Cryobacterium psychrotolerans</name>
    <dbReference type="NCBI Taxonomy" id="386301"/>
    <lineage>
        <taxon>Bacteria</taxon>
        <taxon>Bacillati</taxon>
        <taxon>Actinomycetota</taxon>
        <taxon>Actinomycetes</taxon>
        <taxon>Micrococcales</taxon>
        <taxon>Microbacteriaceae</taxon>
        <taxon>Cryobacterium</taxon>
    </lineage>
</organism>
<comment type="subcellular location">
    <subcellularLocation>
        <location evidence="1">Cell membrane</location>
        <topology evidence="1">Multi-pass membrane protein</topology>
    </subcellularLocation>
</comment>
<dbReference type="STRING" id="386301.SAMN05216282_12815"/>
<dbReference type="GO" id="GO:0005886">
    <property type="term" value="C:plasma membrane"/>
    <property type="evidence" value="ECO:0007669"/>
    <property type="project" value="UniProtKB-SubCell"/>
</dbReference>
<feature type="transmembrane region" description="Helical" evidence="7">
    <location>
        <begin position="345"/>
        <end position="374"/>
    </location>
</feature>
<gene>
    <name evidence="10" type="ORF">SAMN05216282_12815</name>
</gene>
<evidence type="ECO:0000256" key="1">
    <source>
        <dbReference type="ARBA" id="ARBA00004651"/>
    </source>
</evidence>
<dbReference type="InterPro" id="IPR025857">
    <property type="entry name" value="MacB_PCD"/>
</dbReference>
<sequence>MNIIDIIGTAIGNSLRSKLRMTLTVVAIFIGAFTLTITSAIGTGISGYIDSQVAAVGAKDVLSITKAADDATPTDAGPAAYDPDQALAGAGFEGDGSEFANRVLSADDLATIERADGILDVSAVLQVTPQYVEYADNGKFELAVNANAFLTTPDLAAGSQLQRDGGDGEILLVTSYLDTLGFADAEAAVGQTVTIGIADYLGEMHEVSATVAGVQNESLLAAGAGLNLALTDELYEAQNIGKPTNAGVGSLLATAHFDPAASGEQIDAIKAELADQGYAALTVADQIGLIQTVISGIIGVLNAFAIIALIAAGFGIINTLLMSVQERTREIGLMKAMGMNGGRIYALFSTEAVFIGFLGSVIGAVAAIGVGALANGILAGTVLADLEGLVVLQFAPGPVGVIILLVMLIAFLAGTIPARRAARQNPIDALRYE</sequence>
<keyword evidence="5 7" id="KW-0472">Membrane</keyword>
<dbReference type="PANTHER" id="PTHR30572:SF4">
    <property type="entry name" value="ABC TRANSPORTER PERMEASE YTRF"/>
    <property type="match status" value="1"/>
</dbReference>
<evidence type="ECO:0000256" key="6">
    <source>
        <dbReference type="ARBA" id="ARBA00038076"/>
    </source>
</evidence>
<keyword evidence="2" id="KW-1003">Cell membrane</keyword>
<dbReference type="Pfam" id="PF02687">
    <property type="entry name" value="FtsX"/>
    <property type="match status" value="1"/>
</dbReference>
<comment type="similarity">
    <text evidence="6">Belongs to the ABC-4 integral membrane protein family.</text>
</comment>
<protein>
    <submittedName>
        <fullName evidence="10">Putative ABC transport system permease protein</fullName>
    </submittedName>
</protein>
<accession>A0A1G9H9S2</accession>
<dbReference type="Pfam" id="PF12704">
    <property type="entry name" value="MacB_PCD"/>
    <property type="match status" value="1"/>
</dbReference>
<dbReference type="PANTHER" id="PTHR30572">
    <property type="entry name" value="MEMBRANE COMPONENT OF TRANSPORTER-RELATED"/>
    <property type="match status" value="1"/>
</dbReference>
<keyword evidence="3 7" id="KW-0812">Transmembrane</keyword>
<dbReference type="AlphaFoldDB" id="A0A1G9H9S2"/>
<evidence type="ECO:0000259" key="8">
    <source>
        <dbReference type="Pfam" id="PF02687"/>
    </source>
</evidence>
<dbReference type="RefSeq" id="WP_092325128.1">
    <property type="nucleotide sequence ID" value="NZ_FNFU01000028.1"/>
</dbReference>
<reference evidence="10 11" key="1">
    <citation type="submission" date="2016-10" db="EMBL/GenBank/DDBJ databases">
        <authorList>
            <person name="de Groot N.N."/>
        </authorList>
    </citation>
    <scope>NUCLEOTIDE SEQUENCE [LARGE SCALE GENOMIC DNA]</scope>
    <source>
        <strain evidence="10 11">CGMCC 1.5382</strain>
    </source>
</reference>
<name>A0A1G9H9S2_9MICO</name>
<evidence type="ECO:0000256" key="3">
    <source>
        <dbReference type="ARBA" id="ARBA00022692"/>
    </source>
</evidence>
<dbReference type="GO" id="GO:0022857">
    <property type="term" value="F:transmembrane transporter activity"/>
    <property type="evidence" value="ECO:0007669"/>
    <property type="project" value="TreeGrafter"/>
</dbReference>
<dbReference type="InterPro" id="IPR050250">
    <property type="entry name" value="Macrolide_Exporter_MacB"/>
</dbReference>
<proteinExistence type="inferred from homology"/>
<evidence type="ECO:0000256" key="7">
    <source>
        <dbReference type="SAM" id="Phobius"/>
    </source>
</evidence>
<evidence type="ECO:0000313" key="11">
    <source>
        <dbReference type="Proteomes" id="UP000198701"/>
    </source>
</evidence>
<evidence type="ECO:0000256" key="5">
    <source>
        <dbReference type="ARBA" id="ARBA00023136"/>
    </source>
</evidence>
<feature type="transmembrane region" description="Helical" evidence="7">
    <location>
        <begin position="300"/>
        <end position="324"/>
    </location>
</feature>
<feature type="transmembrane region" description="Helical" evidence="7">
    <location>
        <begin position="21"/>
        <end position="42"/>
    </location>
</feature>
<dbReference type="OrthoDB" id="9780560at2"/>
<keyword evidence="4 7" id="KW-1133">Transmembrane helix</keyword>
<evidence type="ECO:0000313" key="10">
    <source>
        <dbReference type="EMBL" id="SDL09637.1"/>
    </source>
</evidence>
<evidence type="ECO:0000256" key="2">
    <source>
        <dbReference type="ARBA" id="ARBA00022475"/>
    </source>
</evidence>
<dbReference type="Proteomes" id="UP000198701">
    <property type="component" value="Unassembled WGS sequence"/>
</dbReference>
<dbReference type="EMBL" id="FNFU01000028">
    <property type="protein sequence ID" value="SDL09637.1"/>
    <property type="molecule type" value="Genomic_DNA"/>
</dbReference>
<dbReference type="InterPro" id="IPR003838">
    <property type="entry name" value="ABC3_permease_C"/>
</dbReference>
<feature type="domain" description="MacB-like periplasmic core" evidence="9">
    <location>
        <begin position="22"/>
        <end position="219"/>
    </location>
</feature>